<feature type="region of interest" description="Disordered" evidence="1">
    <location>
        <begin position="1903"/>
        <end position="1955"/>
    </location>
</feature>
<dbReference type="KEGG" id="glz:GLAREA_04123"/>
<feature type="region of interest" description="Disordered" evidence="1">
    <location>
        <begin position="1975"/>
        <end position="2004"/>
    </location>
</feature>
<feature type="compositionally biased region" description="Gly residues" evidence="1">
    <location>
        <begin position="2237"/>
        <end position="2259"/>
    </location>
</feature>
<feature type="region of interest" description="Disordered" evidence="1">
    <location>
        <begin position="1719"/>
        <end position="1738"/>
    </location>
</feature>
<feature type="compositionally biased region" description="Polar residues" evidence="1">
    <location>
        <begin position="592"/>
        <end position="608"/>
    </location>
</feature>
<feature type="region of interest" description="Disordered" evidence="1">
    <location>
        <begin position="2156"/>
        <end position="2312"/>
    </location>
</feature>
<feature type="region of interest" description="Disordered" evidence="1">
    <location>
        <begin position="1255"/>
        <end position="1277"/>
    </location>
</feature>
<feature type="compositionally biased region" description="Polar residues" evidence="1">
    <location>
        <begin position="1991"/>
        <end position="2004"/>
    </location>
</feature>
<dbReference type="Proteomes" id="UP000016922">
    <property type="component" value="Unassembled WGS sequence"/>
</dbReference>
<feature type="compositionally biased region" description="Low complexity" evidence="1">
    <location>
        <begin position="1164"/>
        <end position="1183"/>
    </location>
</feature>
<feature type="compositionally biased region" description="Polar residues" evidence="1">
    <location>
        <begin position="1932"/>
        <end position="1955"/>
    </location>
</feature>
<sequence length="2312" mass="252010">MQLRDKTNPPGRYREVPDTDCLPLEVAKFAHEHCFDPTLPPACFPTLKRGEYRSRLPEKIPSSANMIEELFADSPQLTAREVEIGMERRFRHFLQSIRLDDNQAIARRSLPDGNGGVMERLFLKEHVRQMDWAKLNNGLKFLIYRTIFINQPNNEAVFELLQLEEGDLNHFYDIFNNEERIHLAFEAAHEAYRVAMRGGPKKMSSSSRQKNGSMLHSQEAYEDRLTELHTEIDNLNRSRKVGFRKAVVALEDEIRELESEQLELDSVASPSRTSSPEVETDKDYGYKDPKKLTAAHLRNLDKLPRPTEYCLSVRDVQDGFRYLQYHGYNRWHRDIVKSVALVMITYKGVRFTWNDLDFVTIYDCAPESDVEEGEREHEPVYYLAALPVMQSIEQAQHAIELRPSPGSAEQAIAQQVRRQVVLADDKRVHTPSKLPQPDFKRPGRIPDVILMVSAPKRSNPNSAEDDAVKKRSSRSRMAMGSSLRSMRKAYSGSISWSKRSLGRNPFKNITATNADNVDKFSSSLHTIRDLANIIDLCPPPVQEVGEFGGSYDGAARDLSKQTGSKLKFTSTPNADLPPKGSQTPIHSSEMLNFTDASQDGPSPYNASGLSAPPRRFSFIDNPHPLRTPPKPHHKRDESTSSDNSNLTIILKLPPEKLRVFANLSQAASAERKIVRLSISPERLSKIATSGATPHKESNSMSHIISGDISMIEEWNRLNSPPGSLEREGEDVGGEVSQEGDVVGNACTNGISDVQFGQEASNVSNVVPGDDIRPLEASASEFVPQQTPSLTTPNSVTTSRSLPVAGHLNREQKDAMIRLMWELYTRARHNDQGTLLPAARLYSEKLDYLQFPGAHPDIPVPARTRYKVYSEKTLFGHANVPEFVAGTYYHGPNGAVFWDCGSPPQYPPEVLRTTKAVYNQIVPAVLKKLGQRMKIEQPHLEQFPVLPEFVEPLKAEILRQVHLIWNGVGTPSNLISDPDPQNTGGKMMKLVALLISMWTSSMVPNWEDNDKQGFDKVKEFIRNNPHGYGESRSTMEEIQIQRELVKELNLNGKLNWQADVSRKDHPWLDNFPTEFVGTDILDNEKHPFFDTNIIIGENKMWEWEKWENMFGVTWNSNTTGTPAPSQSAVEHQAKLDASLSVPVESVQNQPGQSAPEQQLSQNNNPAAASVQTSATVATSTPSQTFDNQALKAGAASSPPVAAVARRALQSPPSMQDASGMTMSQTTSSTLQIPSTSTNSLAYQSVDELLLGLSAGIQSSPNPTASQRPVQRQATQQPPNILKVGNLTTQNLNIAAASPQNTNGQVIDLTEGSSPTIIPRSSPLVIPKQKWPRGIDPTKPLPHGMKFINGQLLFTPEAFHLAQPDSSPRPQNQNKTLYQEFIPQTKSFTTAGEQGQSTAVDVQASLHPEINASQALEDQIDANFQMLQTSQVQNPRFNGMAVNNVAMSPAALAPGNSFDHNMVQRGAGHSINASGSGNESRPRSMSMGTTVEMVNPLEQEFLRKFRAHQQAMMHKAEQQAMKAAAMNNANQIWMESVEAQAPSGFLSSPQFPQSSPPQLRMPNQPEMSTRQVSTGSNGSSQMSPRNRPVNMIRRPSHGNRTPPQMNCQRTSSNASLINKPGGVGSPLRNSINSPDGNWGTMPQRALKYENNTGNRKGSIVRRPSMNGATPPQNSLGDPTAGRATTPVSSPGISSRQAGNGMRPSQQNGGPFQAWNSFKQTHGNRARSMSQVSFTPKTPPRIATPVFGQSASAQSPGGFPNGMRPELPIAASHPGQSNFDGQLDPALVQDTSDIVGWVPDAQRASMNLQLAQQARNTAVNIRFTSQAEYNQYLRMMHQKAAMARGVPQNAVMNNQQVANPLQASLHPSNVPVSSNDNLPSPGFNDNLQKVQAIYAAQAAQAQMNLAKNQEMAKSPQQPRSLFSPGHSIAAEPESHFSSFGSPLPSNATPDDNVFPSENLSNNLEDFLAKCGASNSNQSGGTNIAGQPSIDFSGITAQDSQPTRSPNLISMSRIPRSVQVSNPGLGISMPPKHPSKPPPDVTNWQQVSAPPAPNLIGNSMSGYDVGQFPPGFFNEDPPSRQSMMDMLYASDGGVSNDGGMADVLNDGDASEQWQAIIEEGLEGQETPKRVLDAMLEEQESPLKRKSSSTNLAANKKAKVAATAASGSEVDGGDVDELVAGENEKTTGQRHRQPAKIGGPAKKNSGTAPKVKSAEKTGTKKATPGQRGPGRPKSTDREGAGRGRGGAAARGGRGGVNAGRGGRSGSASASGSRSGSRNGSVSGGRSRSVSTEKESATGYTGTANLAAARARGGGGRK</sequence>
<feature type="compositionally biased region" description="Polar residues" evidence="1">
    <location>
        <begin position="1596"/>
        <end position="1607"/>
    </location>
</feature>
<feature type="compositionally biased region" description="Low complexity" evidence="1">
    <location>
        <begin position="1217"/>
        <end position="1228"/>
    </location>
</feature>
<dbReference type="OrthoDB" id="10545879at2759"/>
<evidence type="ECO:0000256" key="1">
    <source>
        <dbReference type="SAM" id="MobiDB-lite"/>
    </source>
</evidence>
<feature type="region of interest" description="Disordered" evidence="1">
    <location>
        <begin position="1651"/>
        <end position="1714"/>
    </location>
</feature>
<feature type="region of interest" description="Disordered" evidence="1">
    <location>
        <begin position="1541"/>
        <end position="1607"/>
    </location>
</feature>
<dbReference type="GeneID" id="19463178"/>
<feature type="region of interest" description="Disordered" evidence="1">
    <location>
        <begin position="1302"/>
        <end position="1331"/>
    </location>
</feature>
<feature type="region of interest" description="Disordered" evidence="1">
    <location>
        <begin position="592"/>
        <end position="643"/>
    </location>
</feature>
<reference evidence="2 3" key="1">
    <citation type="journal article" date="2013" name="BMC Genomics">
        <title>Genomics-driven discovery of the pneumocandin biosynthetic gene cluster in the fungus Glarea lozoyensis.</title>
        <authorList>
            <person name="Chen L."/>
            <person name="Yue Q."/>
            <person name="Zhang X."/>
            <person name="Xiang M."/>
            <person name="Wang C."/>
            <person name="Li S."/>
            <person name="Che Y."/>
            <person name="Ortiz-Lopez F.J."/>
            <person name="Bills G.F."/>
            <person name="Liu X."/>
            <person name="An Z."/>
        </authorList>
    </citation>
    <scope>NUCLEOTIDE SEQUENCE [LARGE SCALE GENOMIC DNA]</scope>
    <source>
        <strain evidence="3">ATCC 20868 / MF5171</strain>
    </source>
</reference>
<feature type="compositionally biased region" description="Low complexity" evidence="1">
    <location>
        <begin position="1193"/>
        <end position="1206"/>
    </location>
</feature>
<feature type="region of interest" description="Disordered" evidence="1">
    <location>
        <begin position="261"/>
        <end position="286"/>
    </location>
</feature>
<proteinExistence type="predicted"/>
<feature type="compositionally biased region" description="Polar residues" evidence="1">
    <location>
        <begin position="1144"/>
        <end position="1163"/>
    </location>
</feature>
<feature type="compositionally biased region" description="Polar residues" evidence="1">
    <location>
        <begin position="1719"/>
        <end position="1733"/>
    </location>
</feature>
<dbReference type="HOGENOM" id="CLU_230043_0_0_1"/>
<evidence type="ECO:0000313" key="2">
    <source>
        <dbReference type="EMBL" id="EPE31156.1"/>
    </source>
</evidence>
<protein>
    <submittedName>
        <fullName evidence="2">Uncharacterized protein</fullName>
    </submittedName>
</protein>
<feature type="compositionally biased region" description="Low complexity" evidence="1">
    <location>
        <begin position="1541"/>
        <end position="1556"/>
    </location>
</feature>
<feature type="region of interest" description="Disordered" evidence="1">
    <location>
        <begin position="1744"/>
        <end position="1766"/>
    </location>
</feature>
<gene>
    <name evidence="2" type="ORF">GLAREA_04123</name>
</gene>
<feature type="compositionally biased region" description="Polar residues" evidence="1">
    <location>
        <begin position="268"/>
        <end position="277"/>
    </location>
</feature>
<feature type="compositionally biased region" description="Low complexity" evidence="1">
    <location>
        <begin position="475"/>
        <end position="484"/>
    </location>
</feature>
<evidence type="ECO:0000313" key="3">
    <source>
        <dbReference type="Proteomes" id="UP000016922"/>
    </source>
</evidence>
<feature type="compositionally biased region" description="Polar residues" evidence="1">
    <location>
        <begin position="1563"/>
        <end position="1582"/>
    </location>
</feature>
<dbReference type="EMBL" id="KE145363">
    <property type="protein sequence ID" value="EPE31156.1"/>
    <property type="molecule type" value="Genomic_DNA"/>
</dbReference>
<name>S3DGJ5_GLAL2</name>
<keyword evidence="3" id="KW-1185">Reference proteome</keyword>
<feature type="compositionally biased region" description="Polar residues" evidence="1">
    <location>
        <begin position="1683"/>
        <end position="1714"/>
    </location>
</feature>
<accession>S3DGJ5</accession>
<feature type="region of interest" description="Disordered" evidence="1">
    <location>
        <begin position="453"/>
        <end position="484"/>
    </location>
</feature>
<feature type="compositionally biased region" description="Polar residues" evidence="1">
    <location>
        <begin position="1302"/>
        <end position="1314"/>
    </location>
</feature>
<feature type="compositionally biased region" description="Polar residues" evidence="1">
    <location>
        <begin position="1664"/>
        <end position="1674"/>
    </location>
</feature>
<organism evidence="2 3">
    <name type="scientific">Glarea lozoyensis (strain ATCC 20868 / MF5171)</name>
    <dbReference type="NCBI Taxonomy" id="1116229"/>
    <lineage>
        <taxon>Eukaryota</taxon>
        <taxon>Fungi</taxon>
        <taxon>Dikarya</taxon>
        <taxon>Ascomycota</taxon>
        <taxon>Pezizomycotina</taxon>
        <taxon>Leotiomycetes</taxon>
        <taxon>Helotiales</taxon>
        <taxon>Helotiaceae</taxon>
        <taxon>Glarea</taxon>
    </lineage>
</organism>
<feature type="compositionally biased region" description="Low complexity" evidence="1">
    <location>
        <begin position="2260"/>
        <end position="2284"/>
    </location>
</feature>
<feature type="region of interest" description="Disordered" evidence="1">
    <location>
        <begin position="1141"/>
        <end position="1231"/>
    </location>
</feature>
<dbReference type="RefSeq" id="XP_008082567.1">
    <property type="nucleotide sequence ID" value="XM_008084376.1"/>
</dbReference>